<evidence type="ECO:0000256" key="5">
    <source>
        <dbReference type="ARBA" id="ARBA00023237"/>
    </source>
</evidence>
<evidence type="ECO:0000256" key="1">
    <source>
        <dbReference type="ARBA" id="ARBA00004442"/>
    </source>
</evidence>
<evidence type="ECO:0000259" key="6">
    <source>
        <dbReference type="Pfam" id="PF07980"/>
    </source>
</evidence>
<dbReference type="SUPFAM" id="SSF48452">
    <property type="entry name" value="TPR-like"/>
    <property type="match status" value="1"/>
</dbReference>
<dbReference type="GO" id="GO:0009279">
    <property type="term" value="C:cell outer membrane"/>
    <property type="evidence" value="ECO:0007669"/>
    <property type="project" value="UniProtKB-SubCell"/>
</dbReference>
<name>A0A3Q9IP38_9BACT</name>
<evidence type="ECO:0000256" key="2">
    <source>
        <dbReference type="ARBA" id="ARBA00006275"/>
    </source>
</evidence>
<dbReference type="EMBL" id="CP032819">
    <property type="protein sequence ID" value="AZS30423.1"/>
    <property type="molecule type" value="Genomic_DNA"/>
</dbReference>
<dbReference type="Gene3D" id="1.25.40.390">
    <property type="match status" value="1"/>
</dbReference>
<evidence type="ECO:0000256" key="3">
    <source>
        <dbReference type="ARBA" id="ARBA00022729"/>
    </source>
</evidence>
<dbReference type="InterPro" id="IPR011990">
    <property type="entry name" value="TPR-like_helical_dom_sf"/>
</dbReference>
<gene>
    <name evidence="8" type="ORF">D8S85_13280</name>
</gene>
<keyword evidence="5" id="KW-0998">Cell outer membrane</keyword>
<evidence type="ECO:0000259" key="7">
    <source>
        <dbReference type="Pfam" id="PF14322"/>
    </source>
</evidence>
<comment type="similarity">
    <text evidence="2">Belongs to the SusD family.</text>
</comment>
<dbReference type="OrthoDB" id="724176at2"/>
<organism evidence="8 9">
    <name type="scientific">Butyricimonas faecalis</name>
    <dbReference type="NCBI Taxonomy" id="2093856"/>
    <lineage>
        <taxon>Bacteria</taxon>
        <taxon>Pseudomonadati</taxon>
        <taxon>Bacteroidota</taxon>
        <taxon>Bacteroidia</taxon>
        <taxon>Bacteroidales</taxon>
        <taxon>Odoribacteraceae</taxon>
        <taxon>Butyricimonas</taxon>
    </lineage>
</organism>
<dbReference type="InterPro" id="IPR012944">
    <property type="entry name" value="SusD_RagB_dom"/>
</dbReference>
<protein>
    <submittedName>
        <fullName evidence="8">RagB/SusD family nutrient uptake outer membrane protein</fullName>
    </submittedName>
</protein>
<accession>A0A3Q9IP38</accession>
<proteinExistence type="inferred from homology"/>
<reference evidence="8 9" key="1">
    <citation type="submission" date="2018-10" db="EMBL/GenBank/DDBJ databases">
        <title>Butyricimonas faecalis sp. nov., isolated from human faeces and emended description of the genus Butyricimonas.</title>
        <authorList>
            <person name="Le Roy T."/>
            <person name="Van der Smissen P."/>
            <person name="Paquot A."/>
            <person name="Delzenne N."/>
            <person name="Muccioli G."/>
            <person name="Collet J.-F."/>
            <person name="Cani P.D."/>
        </authorList>
    </citation>
    <scope>NUCLEOTIDE SEQUENCE [LARGE SCALE GENOMIC DNA]</scope>
    <source>
        <strain evidence="8 9">H184</strain>
    </source>
</reference>
<evidence type="ECO:0000313" key="8">
    <source>
        <dbReference type="EMBL" id="AZS30423.1"/>
    </source>
</evidence>
<evidence type="ECO:0000256" key="4">
    <source>
        <dbReference type="ARBA" id="ARBA00023136"/>
    </source>
</evidence>
<evidence type="ECO:0000313" key="9">
    <source>
        <dbReference type="Proteomes" id="UP000270673"/>
    </source>
</evidence>
<keyword evidence="3" id="KW-0732">Signal</keyword>
<dbReference type="Pfam" id="PF07980">
    <property type="entry name" value="SusD_RagB"/>
    <property type="match status" value="1"/>
</dbReference>
<feature type="domain" description="SusD-like N-terminal" evidence="7">
    <location>
        <begin position="72"/>
        <end position="227"/>
    </location>
</feature>
<dbReference type="RefSeq" id="WP_127075216.1">
    <property type="nucleotide sequence ID" value="NZ_CP032819.1"/>
</dbReference>
<comment type="subcellular location">
    <subcellularLocation>
        <location evidence="1">Cell outer membrane</location>
    </subcellularLocation>
</comment>
<keyword evidence="4" id="KW-0472">Membrane</keyword>
<dbReference type="Proteomes" id="UP000270673">
    <property type="component" value="Chromosome"/>
</dbReference>
<dbReference type="AlphaFoldDB" id="A0A3Q9IP38"/>
<dbReference type="InterPro" id="IPR033985">
    <property type="entry name" value="SusD-like_N"/>
</dbReference>
<keyword evidence="9" id="KW-1185">Reference proteome</keyword>
<dbReference type="PROSITE" id="PS51257">
    <property type="entry name" value="PROKAR_LIPOPROTEIN"/>
    <property type="match status" value="1"/>
</dbReference>
<dbReference type="KEGG" id="buy:D8S85_13280"/>
<sequence length="641" mass="74168">MKYLVYTILIIIAFGFTGCNYLDAVPEKDIQTVESIFEQRKGAEQWRRGLYASANLLFADACRNMSFFGADELVVNEYMKNDATVAGIKISEGLQMAQTPYGDVWASVYNIIRDCNTFLDNIDNVYNMKNTEKRMWEADVKALKAYLYFELVRRYGPIVLVPENLPADADIQTLQLPRMHVDTCFNTIVTLLDEAIEYLPAGNIRESDEFYTFAEEAAYALKARVLLYAASPLFNGNAFYSDFKGKNGEVLFSTTYDKEKWRLAAEAADKAVAVCLANGRDLYGGNTTKGSELLNKIYDVEHSMYSSFDNPEFLLEWEWRNHISIFTMPRLVNDEKNLSSQLYGNVAPSITMVEMYYTEHGLPIDQDNAWSYANRYKLGKESSGRYKDIVSLDEDVLQLHLRREPRFYACIGADRCYWQRGKDNPAQGIDYTLLIEARKGEKWETNYNILTSVDYQNITGYWSKKHSFSEYSTRDYISVLSTDPTYPVIRLAEVYLIQAEAWNEYLDRPDYRVYDALDKVRERAGIPKVRQAWQSYGKNSMKVETKEGMRDIIRQEINIEFAFEGHRFWNVRRWLTAVEEFNHSQLGWNVLGASASEFYNRYDMPIELPGMKCKFTAPRDYLFPIRAEEILISGVVQNPGW</sequence>
<dbReference type="Pfam" id="PF14322">
    <property type="entry name" value="SusD-like_3"/>
    <property type="match status" value="1"/>
</dbReference>
<feature type="domain" description="RagB/SusD" evidence="6">
    <location>
        <begin position="336"/>
        <end position="641"/>
    </location>
</feature>